<dbReference type="RefSeq" id="WP_130290511.1">
    <property type="nucleotide sequence ID" value="NZ_SHKL01000001.1"/>
</dbReference>
<dbReference type="AlphaFoldDB" id="A0A4V2FQV3"/>
<dbReference type="EMBL" id="SHKL01000001">
    <property type="protein sequence ID" value="RZT86170.1"/>
    <property type="molecule type" value="Genomic_DNA"/>
</dbReference>
<proteinExistence type="predicted"/>
<sequence length="65" mass="6973">MDPVTRSSCPLCGRPHTPADARGLGWSSEHTPTGVVWICGPCTRVHLVEIETGLPVRPLDLRAVA</sequence>
<name>A0A4V2FQV3_PSEST</name>
<evidence type="ECO:0000313" key="2">
    <source>
        <dbReference type="EMBL" id="RZT86170.1"/>
    </source>
</evidence>
<accession>A0A4V2FQV3</accession>
<evidence type="ECO:0000313" key="3">
    <source>
        <dbReference type="Proteomes" id="UP000291591"/>
    </source>
</evidence>
<dbReference type="OrthoDB" id="3579020at2"/>
<reference evidence="2 3" key="1">
    <citation type="submission" date="2019-02" db="EMBL/GenBank/DDBJ databases">
        <title>Sequencing the genomes of 1000 actinobacteria strains.</title>
        <authorList>
            <person name="Klenk H.-P."/>
        </authorList>
    </citation>
    <scope>NUCLEOTIDE SEQUENCE [LARGE SCALE GENOMIC DNA]</scope>
    <source>
        <strain evidence="2 3">DSM 45779</strain>
    </source>
</reference>
<keyword evidence="3" id="KW-1185">Reference proteome</keyword>
<evidence type="ECO:0000256" key="1">
    <source>
        <dbReference type="SAM" id="MobiDB-lite"/>
    </source>
</evidence>
<dbReference type="Proteomes" id="UP000291591">
    <property type="component" value="Unassembled WGS sequence"/>
</dbReference>
<organism evidence="2 3">
    <name type="scientific">Pseudonocardia sediminis</name>
    <dbReference type="NCBI Taxonomy" id="1397368"/>
    <lineage>
        <taxon>Bacteria</taxon>
        <taxon>Bacillati</taxon>
        <taxon>Actinomycetota</taxon>
        <taxon>Actinomycetes</taxon>
        <taxon>Pseudonocardiales</taxon>
        <taxon>Pseudonocardiaceae</taxon>
        <taxon>Pseudonocardia</taxon>
    </lineage>
</organism>
<comment type="caution">
    <text evidence="2">The sequence shown here is derived from an EMBL/GenBank/DDBJ whole genome shotgun (WGS) entry which is preliminary data.</text>
</comment>
<feature type="region of interest" description="Disordered" evidence="1">
    <location>
        <begin position="1"/>
        <end position="25"/>
    </location>
</feature>
<protein>
    <submittedName>
        <fullName evidence="2">Uncharacterized protein</fullName>
    </submittedName>
</protein>
<gene>
    <name evidence="2" type="ORF">EV383_3059</name>
</gene>